<dbReference type="EMBL" id="AOLR01000045">
    <property type="protein sequence ID" value="EMA09575.1"/>
    <property type="molecule type" value="Genomic_DNA"/>
</dbReference>
<evidence type="ECO:0000259" key="11">
    <source>
        <dbReference type="PROSITE" id="PS50113"/>
    </source>
</evidence>
<keyword evidence="4" id="KW-0808">Transferase</keyword>
<proteinExistence type="predicted"/>
<dbReference type="PROSITE" id="PS50113">
    <property type="entry name" value="PAC"/>
    <property type="match status" value="1"/>
</dbReference>
<dbReference type="InterPro" id="IPR004358">
    <property type="entry name" value="Sig_transdc_His_kin-like_C"/>
</dbReference>
<dbReference type="SMART" id="SM00091">
    <property type="entry name" value="PAS"/>
    <property type="match status" value="2"/>
</dbReference>
<comment type="catalytic activity">
    <reaction evidence="1">
        <text>ATP + protein L-histidine = ADP + protein N-phospho-L-histidine.</text>
        <dbReference type="EC" id="2.7.13.3"/>
    </reaction>
</comment>
<dbReference type="PATRIC" id="fig|662476.7.peg.3785"/>
<dbReference type="InterPro" id="IPR001610">
    <property type="entry name" value="PAC"/>
</dbReference>
<dbReference type="InterPro" id="IPR005467">
    <property type="entry name" value="His_kinase_dom"/>
</dbReference>
<dbReference type="SUPFAM" id="SSF52172">
    <property type="entry name" value="CheY-like"/>
    <property type="match status" value="1"/>
</dbReference>
<dbReference type="Pfam" id="PF00072">
    <property type="entry name" value="Response_reg"/>
    <property type="match status" value="1"/>
</dbReference>
<dbReference type="Pfam" id="PF13426">
    <property type="entry name" value="PAS_9"/>
    <property type="match status" value="2"/>
</dbReference>
<dbReference type="EC" id="2.7.13.3" evidence="2"/>
<dbReference type="Gene3D" id="3.40.50.2300">
    <property type="match status" value="1"/>
</dbReference>
<dbReference type="InterPro" id="IPR003594">
    <property type="entry name" value="HATPase_dom"/>
</dbReference>
<sequence length="590" mass="66081">MPVRRIITGHSITILHVDDDPDFADMTKAFLERKNNRFTVKTVRSADEGMEYLADTAVDCVISDYDMPQQNGIEFLRETRDTFPDIPFILYTGKGSEEVASEAIAAGATDYFQKESGTDQYTVLANRIETFVEQRRTHQQQQQQLDAIETAREGIAILDEDGYYIYANEACAEVYRTTPDELIGKHWTTFYPEDEAGYVHTEILSSVEEDGYWRGKTTGRRVDGTTFTQDCAMAATEEDTIICTVQDISDQIESAKQLNRYRTLVEAIEDPVYVLNEEGQFEFVNESFVETFGYEFDEILGNDVSIIKDETATEQGLANLGRILSSDGPDSIYFETEIQQKSGEGIPCEDHMAVLPYEGETFNGSVGILRDISERKQREQALQRRNRRLDEFASVVSHDLRNPLNVAEGNLELLRKTCASDRIDNIEHALTRMNNLIEDLLQLARADDQVNNTEAIDLVDLSTDCWQTVKTADATLRGQIDRSVQADRSRLAQLLENLFRNAIEHGGQHVTITVGESADGFYVEDNGPGIPEDERGAVFEAGYTTTQDGTGFGLSIVNQVVEAHGWNIQVTESSAGGARFEITGVKCDVD</sequence>
<feature type="domain" description="Histidine kinase" evidence="8">
    <location>
        <begin position="395"/>
        <end position="583"/>
    </location>
</feature>
<evidence type="ECO:0000256" key="6">
    <source>
        <dbReference type="ARBA" id="ARBA00023012"/>
    </source>
</evidence>
<feature type="domain" description="Response regulatory" evidence="9">
    <location>
        <begin position="13"/>
        <end position="129"/>
    </location>
</feature>
<dbReference type="PROSITE" id="PS50109">
    <property type="entry name" value="HIS_KIN"/>
    <property type="match status" value="1"/>
</dbReference>
<dbReference type="Proteomes" id="UP000011659">
    <property type="component" value="Unassembled WGS sequence"/>
</dbReference>
<dbReference type="SMART" id="SM00448">
    <property type="entry name" value="REC"/>
    <property type="match status" value="1"/>
</dbReference>
<feature type="modified residue" description="4-aspartylphosphate" evidence="7">
    <location>
        <position position="64"/>
    </location>
</feature>
<keyword evidence="6" id="KW-0902">Two-component regulatory system</keyword>
<comment type="caution">
    <text evidence="12">The sequence shown here is derived from an EMBL/GenBank/DDBJ whole genome shotgun (WGS) entry which is preliminary data.</text>
</comment>
<evidence type="ECO:0000256" key="5">
    <source>
        <dbReference type="ARBA" id="ARBA00022777"/>
    </source>
</evidence>
<keyword evidence="13" id="KW-1185">Reference proteome</keyword>
<dbReference type="InterPro" id="IPR003661">
    <property type="entry name" value="HisK_dim/P_dom"/>
</dbReference>
<accession>M0JPH6</accession>
<dbReference type="SMART" id="SM00388">
    <property type="entry name" value="HisKA"/>
    <property type="match status" value="1"/>
</dbReference>
<dbReference type="NCBIfam" id="TIGR00229">
    <property type="entry name" value="sensory_box"/>
    <property type="match status" value="2"/>
</dbReference>
<dbReference type="SMART" id="SM00387">
    <property type="entry name" value="HATPase_c"/>
    <property type="match status" value="1"/>
</dbReference>
<dbReference type="OrthoDB" id="8127at2157"/>
<dbReference type="InterPro" id="IPR000700">
    <property type="entry name" value="PAS-assoc_C"/>
</dbReference>
<dbReference type="Gene3D" id="3.30.450.20">
    <property type="entry name" value="PAS domain"/>
    <property type="match status" value="2"/>
</dbReference>
<evidence type="ECO:0000313" key="12">
    <source>
        <dbReference type="EMBL" id="EMA09575.1"/>
    </source>
</evidence>
<dbReference type="PANTHER" id="PTHR43711">
    <property type="entry name" value="TWO-COMPONENT HISTIDINE KINASE"/>
    <property type="match status" value="1"/>
</dbReference>
<evidence type="ECO:0000259" key="8">
    <source>
        <dbReference type="PROSITE" id="PS50109"/>
    </source>
</evidence>
<feature type="domain" description="PAC" evidence="11">
    <location>
        <begin position="332"/>
        <end position="384"/>
    </location>
</feature>
<evidence type="ECO:0000256" key="4">
    <source>
        <dbReference type="ARBA" id="ARBA00022679"/>
    </source>
</evidence>
<dbReference type="CDD" id="cd00075">
    <property type="entry name" value="HATPase"/>
    <property type="match status" value="1"/>
</dbReference>
<dbReference type="GeneID" id="64824868"/>
<dbReference type="InterPro" id="IPR035965">
    <property type="entry name" value="PAS-like_dom_sf"/>
</dbReference>
<dbReference type="SUPFAM" id="SSF55785">
    <property type="entry name" value="PYP-like sensor domain (PAS domain)"/>
    <property type="match status" value="2"/>
</dbReference>
<feature type="domain" description="PAS" evidence="10">
    <location>
        <begin position="140"/>
        <end position="210"/>
    </location>
</feature>
<evidence type="ECO:0000256" key="1">
    <source>
        <dbReference type="ARBA" id="ARBA00000085"/>
    </source>
</evidence>
<dbReference type="PROSITE" id="PS50112">
    <property type="entry name" value="PAS"/>
    <property type="match status" value="2"/>
</dbReference>
<dbReference type="PROSITE" id="PS50110">
    <property type="entry name" value="RESPONSE_REGULATORY"/>
    <property type="match status" value="1"/>
</dbReference>
<dbReference type="Gene3D" id="3.30.565.10">
    <property type="entry name" value="Histidine kinase-like ATPase, C-terminal domain"/>
    <property type="match status" value="1"/>
</dbReference>
<evidence type="ECO:0000259" key="10">
    <source>
        <dbReference type="PROSITE" id="PS50112"/>
    </source>
</evidence>
<feature type="domain" description="PAS" evidence="10">
    <location>
        <begin position="257"/>
        <end position="310"/>
    </location>
</feature>
<reference evidence="12 13" key="1">
    <citation type="journal article" date="2014" name="PLoS Genet.">
        <title>Phylogenetically driven sequencing of extremely halophilic archaea reveals strategies for static and dynamic osmo-response.</title>
        <authorList>
            <person name="Becker E.A."/>
            <person name="Seitzer P.M."/>
            <person name="Tritt A."/>
            <person name="Larsen D."/>
            <person name="Krusor M."/>
            <person name="Yao A.I."/>
            <person name="Wu D."/>
            <person name="Madern D."/>
            <person name="Eisen J.A."/>
            <person name="Darling A.E."/>
            <person name="Facciotti M.T."/>
        </authorList>
    </citation>
    <scope>NUCLEOTIDE SEQUENCE [LARGE SCALE GENOMIC DNA]</scope>
    <source>
        <strain evidence="12 13">ATCC 33800</strain>
    </source>
</reference>
<dbReference type="InterPro" id="IPR011006">
    <property type="entry name" value="CheY-like_superfamily"/>
</dbReference>
<dbReference type="SUPFAM" id="SSF55874">
    <property type="entry name" value="ATPase domain of HSP90 chaperone/DNA topoisomerase II/histidine kinase"/>
    <property type="match status" value="1"/>
</dbReference>
<gene>
    <name evidence="12" type="ORF">C436_18956</name>
</gene>
<dbReference type="InterPro" id="IPR050736">
    <property type="entry name" value="Sensor_HK_Regulatory"/>
</dbReference>
<dbReference type="AlphaFoldDB" id="M0JPH6"/>
<dbReference type="Pfam" id="PF00512">
    <property type="entry name" value="HisKA"/>
    <property type="match status" value="1"/>
</dbReference>
<dbReference type="SMART" id="SM00086">
    <property type="entry name" value="PAC"/>
    <property type="match status" value="1"/>
</dbReference>
<dbReference type="PANTHER" id="PTHR43711:SF1">
    <property type="entry name" value="HISTIDINE KINASE 1"/>
    <property type="match status" value="1"/>
</dbReference>
<dbReference type="InterPro" id="IPR036097">
    <property type="entry name" value="HisK_dim/P_sf"/>
</dbReference>
<evidence type="ECO:0000256" key="3">
    <source>
        <dbReference type="ARBA" id="ARBA00022553"/>
    </source>
</evidence>
<organism evidence="12 13">
    <name type="scientific">Haloarcula marismortui ATCC 33800</name>
    <dbReference type="NCBI Taxonomy" id="662476"/>
    <lineage>
        <taxon>Archaea</taxon>
        <taxon>Methanobacteriati</taxon>
        <taxon>Methanobacteriota</taxon>
        <taxon>Stenosarchaea group</taxon>
        <taxon>Halobacteria</taxon>
        <taxon>Halobacteriales</taxon>
        <taxon>Haloarculaceae</taxon>
        <taxon>Haloarcula</taxon>
    </lineage>
</organism>
<keyword evidence="5" id="KW-0418">Kinase</keyword>
<dbReference type="CDD" id="cd00082">
    <property type="entry name" value="HisKA"/>
    <property type="match status" value="1"/>
</dbReference>
<dbReference type="Pfam" id="PF02518">
    <property type="entry name" value="HATPase_c"/>
    <property type="match status" value="1"/>
</dbReference>
<dbReference type="PRINTS" id="PR00344">
    <property type="entry name" value="BCTRLSENSOR"/>
</dbReference>
<dbReference type="Gene3D" id="1.10.287.130">
    <property type="match status" value="1"/>
</dbReference>
<evidence type="ECO:0000256" key="7">
    <source>
        <dbReference type="PROSITE-ProRule" id="PRU00169"/>
    </source>
</evidence>
<name>M0JPH6_9EURY</name>
<dbReference type="CDD" id="cd00130">
    <property type="entry name" value="PAS"/>
    <property type="match status" value="2"/>
</dbReference>
<dbReference type="InterPro" id="IPR036890">
    <property type="entry name" value="HATPase_C_sf"/>
</dbReference>
<protein>
    <recommendedName>
        <fullName evidence="2">histidine kinase</fullName>
        <ecNumber evidence="2">2.7.13.3</ecNumber>
    </recommendedName>
</protein>
<dbReference type="GO" id="GO:0000155">
    <property type="term" value="F:phosphorelay sensor kinase activity"/>
    <property type="evidence" value="ECO:0007669"/>
    <property type="project" value="InterPro"/>
</dbReference>
<dbReference type="CDD" id="cd00156">
    <property type="entry name" value="REC"/>
    <property type="match status" value="1"/>
</dbReference>
<dbReference type="InterPro" id="IPR000014">
    <property type="entry name" value="PAS"/>
</dbReference>
<dbReference type="SUPFAM" id="SSF47384">
    <property type="entry name" value="Homodimeric domain of signal transducing histidine kinase"/>
    <property type="match status" value="1"/>
</dbReference>
<dbReference type="InterPro" id="IPR001789">
    <property type="entry name" value="Sig_transdc_resp-reg_receiver"/>
</dbReference>
<evidence type="ECO:0000256" key="2">
    <source>
        <dbReference type="ARBA" id="ARBA00012438"/>
    </source>
</evidence>
<evidence type="ECO:0000313" key="13">
    <source>
        <dbReference type="Proteomes" id="UP000011659"/>
    </source>
</evidence>
<dbReference type="RefSeq" id="WP_004966373.1">
    <property type="nucleotide sequence ID" value="NZ_AOLR01000045.1"/>
</dbReference>
<keyword evidence="3 7" id="KW-0597">Phosphoprotein</keyword>
<evidence type="ECO:0000259" key="9">
    <source>
        <dbReference type="PROSITE" id="PS50110"/>
    </source>
</evidence>